<dbReference type="Gene3D" id="3.40.190.10">
    <property type="entry name" value="Periplasmic binding protein-like II"/>
    <property type="match status" value="2"/>
</dbReference>
<dbReference type="InterPro" id="IPR001348">
    <property type="entry name" value="ATP_PRibTrfase_HisG"/>
</dbReference>
<dbReference type="PANTHER" id="PTHR21403:SF8">
    <property type="entry name" value="ATP PHOSPHORIBOSYLTRANSFERASE"/>
    <property type="match status" value="1"/>
</dbReference>
<evidence type="ECO:0000256" key="12">
    <source>
        <dbReference type="ARBA" id="ARBA00022840"/>
    </source>
</evidence>
<dbReference type="InParanoid" id="A0A140L556"/>
<evidence type="ECO:0000256" key="6">
    <source>
        <dbReference type="ARBA" id="ARBA00020998"/>
    </source>
</evidence>
<dbReference type="CDD" id="cd13595">
    <property type="entry name" value="PBP2_HisGs"/>
    <property type="match status" value="1"/>
</dbReference>
<comment type="subunit">
    <text evidence="15">Heteromultimer composed of HisG and HisZ subunits.</text>
</comment>
<evidence type="ECO:0000256" key="9">
    <source>
        <dbReference type="ARBA" id="ARBA00022676"/>
    </source>
</evidence>
<evidence type="ECO:0000256" key="7">
    <source>
        <dbReference type="ARBA" id="ARBA00022490"/>
    </source>
</evidence>
<evidence type="ECO:0000256" key="4">
    <source>
        <dbReference type="ARBA" id="ARBA00009489"/>
    </source>
</evidence>
<dbReference type="PROSITE" id="PS01316">
    <property type="entry name" value="ATP_P_PHORIBOSYLTR"/>
    <property type="match status" value="1"/>
</dbReference>
<dbReference type="SUPFAM" id="SSF53850">
    <property type="entry name" value="Periplasmic binding protein-like II"/>
    <property type="match status" value="1"/>
</dbReference>
<sequence>MEYLTVAVPKGNLFDESLKLLEYIGFPANQLKKEENRKLIFTDTRAKMKVVVTRNFDVPVYVEHGAADFGIVGKDVIAEMKPDVMELLDLRYGRCTLCLAGREKEDPKFLNNVRVATKYPNLASHFLSKEGIRARIIKLHGNIELAPLLGLSTYIVDLVATGKTLKENNLSIIKPFFSSSARLIANPFSWKLKRDSMLEFFEKARIYVEERSGSNASGSHGT</sequence>
<dbReference type="GO" id="GO:0000105">
    <property type="term" value="P:L-histidine biosynthetic process"/>
    <property type="evidence" value="ECO:0007669"/>
    <property type="project" value="UniProtKB-UniRule"/>
</dbReference>
<evidence type="ECO:0000256" key="2">
    <source>
        <dbReference type="ARBA" id="ARBA00004496"/>
    </source>
</evidence>
<dbReference type="HAMAP" id="MF_01018">
    <property type="entry name" value="HisG_Short"/>
    <property type="match status" value="1"/>
</dbReference>
<comment type="catalytic activity">
    <reaction evidence="1 15">
        <text>1-(5-phospho-beta-D-ribosyl)-ATP + diphosphate = 5-phospho-alpha-D-ribose 1-diphosphate + ATP</text>
        <dbReference type="Rhea" id="RHEA:18473"/>
        <dbReference type="ChEBI" id="CHEBI:30616"/>
        <dbReference type="ChEBI" id="CHEBI:33019"/>
        <dbReference type="ChEBI" id="CHEBI:58017"/>
        <dbReference type="ChEBI" id="CHEBI:73183"/>
        <dbReference type="EC" id="2.4.2.17"/>
    </reaction>
</comment>
<reference evidence="17 18" key="1">
    <citation type="submission" date="2015-12" db="EMBL/GenBank/DDBJ databases">
        <title>Draft genome sequnece of Fervidicola ferrireducens strain Y170.</title>
        <authorList>
            <person name="Patel B.K."/>
        </authorList>
    </citation>
    <scope>NUCLEOTIDE SEQUENCE [LARGE SCALE GENOMIC DNA]</scope>
    <source>
        <strain evidence="17 18">Y170</strain>
    </source>
</reference>
<keyword evidence="13 15" id="KW-0368">Histidine biosynthesis</keyword>
<evidence type="ECO:0000256" key="3">
    <source>
        <dbReference type="ARBA" id="ARBA00004667"/>
    </source>
</evidence>
<feature type="domain" description="ATP phosphoribosyltransferase catalytic" evidence="16">
    <location>
        <begin position="54"/>
        <end position="201"/>
    </location>
</feature>
<evidence type="ECO:0000256" key="1">
    <source>
        <dbReference type="ARBA" id="ARBA00000915"/>
    </source>
</evidence>
<dbReference type="UniPathway" id="UPA00031">
    <property type="reaction ID" value="UER00006"/>
</dbReference>
<name>A0A140L556_9FIRM</name>
<keyword evidence="18" id="KW-1185">Reference proteome</keyword>
<dbReference type="GO" id="GO:0005737">
    <property type="term" value="C:cytoplasm"/>
    <property type="evidence" value="ECO:0007669"/>
    <property type="project" value="UniProtKB-SubCell"/>
</dbReference>
<gene>
    <name evidence="15 17" type="primary">hisG</name>
    <name evidence="17" type="ORF">AN618_17730</name>
</gene>
<dbReference type="PANTHER" id="PTHR21403">
    <property type="entry name" value="ATP PHOSPHORIBOSYLTRANSFERASE ATP-PRTASE"/>
    <property type="match status" value="1"/>
</dbReference>
<keyword evidence="8 15" id="KW-0028">Amino-acid biosynthesis</keyword>
<accession>A0A140L556</accession>
<dbReference type="Proteomes" id="UP000070427">
    <property type="component" value="Unassembled WGS sequence"/>
</dbReference>
<keyword evidence="10 15" id="KW-0808">Transferase</keyword>
<keyword evidence="9 15" id="KW-0328">Glycosyltransferase</keyword>
<organism evidence="17 18">
    <name type="scientific">Fervidicola ferrireducens</name>
    <dbReference type="NCBI Taxonomy" id="520764"/>
    <lineage>
        <taxon>Bacteria</taxon>
        <taxon>Bacillati</taxon>
        <taxon>Bacillota</taxon>
        <taxon>Clostridia</taxon>
        <taxon>Thermosediminibacterales</taxon>
        <taxon>Thermosediminibacteraceae</taxon>
        <taxon>Fervidicola</taxon>
    </lineage>
</organism>
<comment type="subcellular location">
    <subcellularLocation>
        <location evidence="2 15">Cytoplasm</location>
    </subcellularLocation>
</comment>
<dbReference type="PATRIC" id="fig|520764.3.peg.1908"/>
<dbReference type="InterPro" id="IPR013820">
    <property type="entry name" value="ATP_PRibTrfase_cat"/>
</dbReference>
<comment type="pathway">
    <text evidence="3 15">Amino-acid biosynthesis; L-histidine biosynthesis; L-histidine from 5-phospho-alpha-D-ribose 1-diphosphate: step 1/9.</text>
</comment>
<keyword evidence="12 15" id="KW-0067">ATP-binding</keyword>
<dbReference type="InterPro" id="IPR018198">
    <property type="entry name" value="ATP_PRibTrfase_CS"/>
</dbReference>
<dbReference type="Pfam" id="PF01634">
    <property type="entry name" value="HisG"/>
    <property type="match status" value="1"/>
</dbReference>
<dbReference type="InterPro" id="IPR024893">
    <property type="entry name" value="ATP_PRibTrfase_HisG_short"/>
</dbReference>
<evidence type="ECO:0000256" key="14">
    <source>
        <dbReference type="ARBA" id="ARBA00024861"/>
    </source>
</evidence>
<comment type="similarity">
    <text evidence="4 15">Belongs to the ATP phosphoribosyltransferase family. Short subfamily.</text>
</comment>
<evidence type="ECO:0000259" key="16">
    <source>
        <dbReference type="Pfam" id="PF01634"/>
    </source>
</evidence>
<protein>
    <recommendedName>
        <fullName evidence="6 15">ATP phosphoribosyltransferase</fullName>
        <shortName evidence="15">ATP-PRT</shortName>
        <shortName evidence="15">ATP-PRTase</shortName>
        <ecNumber evidence="5 15">2.4.2.17</ecNumber>
    </recommendedName>
</protein>
<evidence type="ECO:0000313" key="17">
    <source>
        <dbReference type="EMBL" id="KXG75681.1"/>
    </source>
</evidence>
<dbReference type="RefSeq" id="WP_083515146.1">
    <property type="nucleotide sequence ID" value="NZ_LOED01000024.1"/>
</dbReference>
<keyword evidence="7 15" id="KW-0963">Cytoplasm</keyword>
<comment type="caution">
    <text evidence="17">The sequence shown here is derived from an EMBL/GenBank/DDBJ whole genome shotgun (WGS) entry which is preliminary data.</text>
</comment>
<dbReference type="GO" id="GO:0003879">
    <property type="term" value="F:ATP phosphoribosyltransferase activity"/>
    <property type="evidence" value="ECO:0007669"/>
    <property type="project" value="UniProtKB-UniRule"/>
</dbReference>
<dbReference type="EC" id="2.4.2.17" evidence="5 15"/>
<dbReference type="NCBIfam" id="TIGR00070">
    <property type="entry name" value="hisG"/>
    <property type="match status" value="1"/>
</dbReference>
<dbReference type="EMBL" id="LOED01000024">
    <property type="protein sequence ID" value="KXG75681.1"/>
    <property type="molecule type" value="Genomic_DNA"/>
</dbReference>
<comment type="function">
    <text evidence="14 15">Catalyzes the condensation of ATP and 5-phosphoribose 1-diphosphate to form N'-(5'-phosphoribosyl)-ATP (PR-ATP). Has a crucial role in the pathway because the rate of histidine biosynthesis seems to be controlled primarily by regulation of HisG enzymatic activity.</text>
</comment>
<evidence type="ECO:0000256" key="10">
    <source>
        <dbReference type="ARBA" id="ARBA00022679"/>
    </source>
</evidence>
<evidence type="ECO:0000256" key="13">
    <source>
        <dbReference type="ARBA" id="ARBA00023102"/>
    </source>
</evidence>
<dbReference type="OrthoDB" id="9801867at2"/>
<evidence type="ECO:0000256" key="11">
    <source>
        <dbReference type="ARBA" id="ARBA00022741"/>
    </source>
</evidence>
<evidence type="ECO:0000256" key="5">
    <source>
        <dbReference type="ARBA" id="ARBA00011946"/>
    </source>
</evidence>
<keyword evidence="11 15" id="KW-0547">Nucleotide-binding</keyword>
<dbReference type="GO" id="GO:0005524">
    <property type="term" value="F:ATP binding"/>
    <property type="evidence" value="ECO:0007669"/>
    <property type="project" value="UniProtKB-KW"/>
</dbReference>
<evidence type="ECO:0000313" key="18">
    <source>
        <dbReference type="Proteomes" id="UP000070427"/>
    </source>
</evidence>
<proteinExistence type="inferred from homology"/>
<evidence type="ECO:0000256" key="15">
    <source>
        <dbReference type="HAMAP-Rule" id="MF_01018"/>
    </source>
</evidence>
<evidence type="ECO:0000256" key="8">
    <source>
        <dbReference type="ARBA" id="ARBA00022605"/>
    </source>
</evidence>
<comment type="domain">
    <text evidence="15">Lacks the C-terminal regulatory region which is replaced by HisZ.</text>
</comment>
<dbReference type="FunCoup" id="A0A140L556">
    <property type="interactions" value="329"/>
</dbReference>
<dbReference type="AlphaFoldDB" id="A0A140L556"/>
<dbReference type="STRING" id="520764.AN618_17730"/>